<proteinExistence type="predicted"/>
<name>A0A8S5MBP3_9CAUD</name>
<dbReference type="EMBL" id="BK014869">
    <property type="protein sequence ID" value="DAD79644.1"/>
    <property type="molecule type" value="Genomic_DNA"/>
</dbReference>
<reference evidence="1" key="1">
    <citation type="journal article" date="2021" name="Proc. Natl. Acad. Sci. U.S.A.">
        <title>A Catalog of Tens of Thousands of Viruses from Human Metagenomes Reveals Hidden Associations with Chronic Diseases.</title>
        <authorList>
            <person name="Tisza M.J."/>
            <person name="Buck C.B."/>
        </authorList>
    </citation>
    <scope>NUCLEOTIDE SEQUENCE</scope>
    <source>
        <strain evidence="1">Ct53O25</strain>
    </source>
</reference>
<protein>
    <submittedName>
        <fullName evidence="1">Uncharacterized protein</fullName>
    </submittedName>
</protein>
<accession>A0A8S5MBP3</accession>
<organism evidence="1">
    <name type="scientific">Podoviridae sp. ct53O25</name>
    <dbReference type="NCBI Taxonomy" id="2826539"/>
    <lineage>
        <taxon>Viruses</taxon>
        <taxon>Duplodnaviria</taxon>
        <taxon>Heunggongvirae</taxon>
        <taxon>Uroviricota</taxon>
        <taxon>Caudoviricetes</taxon>
    </lineage>
</organism>
<evidence type="ECO:0000313" key="1">
    <source>
        <dbReference type="EMBL" id="DAD79644.1"/>
    </source>
</evidence>
<sequence>MKDYHDYIKIPDENGELKAILKRHKFPNSNMVFYFEPNFTVKDGCIVRNDSLYEGIDVLSVEGKGWMPATRQEFKVYCREKYNTFKSEEVIINRFAIDVLGLSEPPYNDLAVTSVRYH</sequence>